<dbReference type="OrthoDB" id="4062651at2759"/>
<organism evidence="3">
    <name type="scientific">Lamprotornis superbus</name>
    <dbReference type="NCBI Taxonomy" id="245042"/>
    <lineage>
        <taxon>Eukaryota</taxon>
        <taxon>Metazoa</taxon>
        <taxon>Chordata</taxon>
        <taxon>Craniata</taxon>
        <taxon>Vertebrata</taxon>
        <taxon>Euteleostomi</taxon>
        <taxon>Archelosauria</taxon>
        <taxon>Archosauria</taxon>
        <taxon>Dinosauria</taxon>
        <taxon>Saurischia</taxon>
        <taxon>Theropoda</taxon>
        <taxon>Coelurosauria</taxon>
        <taxon>Aves</taxon>
        <taxon>Neognathae</taxon>
        <taxon>Neoaves</taxon>
        <taxon>Telluraves</taxon>
        <taxon>Australaves</taxon>
        <taxon>Passeriformes</taxon>
        <taxon>Sturnidae</taxon>
        <taxon>Lamprotornis</taxon>
    </lineage>
</organism>
<reference evidence="4" key="3">
    <citation type="submission" date="2022-01" db="EMBL/GenBank/DDBJ databases">
        <authorList>
            <person name="Rubenstein D.R."/>
        </authorList>
    </citation>
    <scope>NUCLEOTIDE SEQUENCE</scope>
    <source>
        <strain evidence="4">SS15</strain>
        <tissue evidence="4">Liver</tissue>
    </source>
</reference>
<dbReference type="Proteomes" id="UP000618051">
    <property type="component" value="Unassembled WGS sequence"/>
</dbReference>
<reference evidence="4 5" key="2">
    <citation type="journal article" date="2021" name="J. Hered.">
        <title>Feather Gene Expression Elucidates the Developmental Basis of Plumage Iridescence in African Starlings.</title>
        <authorList>
            <person name="Rubenstein D.R."/>
            <person name="Corvelo A."/>
            <person name="MacManes M.D."/>
            <person name="Maia R."/>
            <person name="Narzisi G."/>
            <person name="Rousaki A."/>
            <person name="Vandenabeele P."/>
            <person name="Shawkey M.D."/>
            <person name="Solomon J."/>
        </authorList>
    </citation>
    <scope>NUCLEOTIDE SEQUENCE [LARGE SCALE GENOMIC DNA]</scope>
    <source>
        <strain evidence="4">SS15</strain>
    </source>
</reference>
<gene>
    <name evidence="4" type="ORF">IHE44_0005984</name>
    <name evidence="3" type="ORF">IHE44_007073</name>
</gene>
<dbReference type="Gene3D" id="1.10.150.50">
    <property type="entry name" value="Transcription Factor, Ets-1"/>
    <property type="match status" value="1"/>
</dbReference>
<evidence type="ECO:0000313" key="3">
    <source>
        <dbReference type="EMBL" id="KAG0114877.1"/>
    </source>
</evidence>
<reference evidence="3" key="1">
    <citation type="submission" date="2020-10" db="EMBL/GenBank/DDBJ databases">
        <title>Feather gene expression reveals the developmental basis of iridescence in African starlings.</title>
        <authorList>
            <person name="Rubenstein D.R."/>
        </authorList>
    </citation>
    <scope>NUCLEOTIDE SEQUENCE</scope>
    <source>
        <strain evidence="3">SS15</strain>
        <tissue evidence="3">Liver</tissue>
    </source>
</reference>
<dbReference type="Pfam" id="PF07647">
    <property type="entry name" value="SAM_2"/>
    <property type="match status" value="1"/>
</dbReference>
<sequence length="169" mass="18643">MKPSNLLLDQSNIDISAFRTTGDWLNGFRTGQCKDIFTGVEYSSCDTIAKISTDWHIASVSLYCLSHFPPNQVLNHLCAAQGTMRLEILDKPEQYPCTWRLLQCSSVRWASSLLFAEISAGKLSVLTHTPSLFSSDMKKVGVTVVGPQKKIVSSIKALETHTKNSPVPV</sequence>
<dbReference type="AlphaFoldDB" id="A0A835NFM2"/>
<evidence type="ECO:0000313" key="5">
    <source>
        <dbReference type="Proteomes" id="UP000618051"/>
    </source>
</evidence>
<feature type="domain" description="SAM" evidence="1">
    <location>
        <begin position="134"/>
        <end position="158"/>
    </location>
</feature>
<dbReference type="InterPro" id="IPR001660">
    <property type="entry name" value="SAM"/>
</dbReference>
<keyword evidence="5" id="KW-1185">Reference proteome</keyword>
<protein>
    <recommendedName>
        <fullName evidence="1 2">SAM domain-containing protein</fullName>
    </recommendedName>
</protein>
<feature type="domain" description="SAM" evidence="2">
    <location>
        <begin position="16"/>
        <end position="54"/>
    </location>
</feature>
<evidence type="ECO:0000259" key="1">
    <source>
        <dbReference type="Pfam" id="PF00536"/>
    </source>
</evidence>
<dbReference type="Pfam" id="PF00536">
    <property type="entry name" value="SAM_1"/>
    <property type="match status" value="1"/>
</dbReference>
<proteinExistence type="predicted"/>
<dbReference type="EMBL" id="JADDUC020000002">
    <property type="protein sequence ID" value="KAI1242440.1"/>
    <property type="molecule type" value="Genomic_DNA"/>
</dbReference>
<name>A0A835NFM2_9PASS</name>
<dbReference type="EMBL" id="JADDUC010000253">
    <property type="protein sequence ID" value="KAG0114877.1"/>
    <property type="molecule type" value="Genomic_DNA"/>
</dbReference>
<comment type="caution">
    <text evidence="3">The sequence shown here is derived from an EMBL/GenBank/DDBJ whole genome shotgun (WGS) entry which is preliminary data.</text>
</comment>
<accession>A0A835NFM2</accession>
<dbReference type="InterPro" id="IPR013761">
    <property type="entry name" value="SAM/pointed_sf"/>
</dbReference>
<evidence type="ECO:0000313" key="4">
    <source>
        <dbReference type="EMBL" id="KAI1242440.1"/>
    </source>
</evidence>
<evidence type="ECO:0000259" key="2">
    <source>
        <dbReference type="Pfam" id="PF07647"/>
    </source>
</evidence>